<evidence type="ECO:0000256" key="1">
    <source>
        <dbReference type="SAM" id="MobiDB-lite"/>
    </source>
</evidence>
<reference evidence="2 3" key="1">
    <citation type="submission" date="2018-04" db="EMBL/GenBank/DDBJ databases">
        <title>WGS assembly of Panicum hallii var. hallii HAL2.</title>
        <authorList>
            <person name="Lovell J."/>
            <person name="Jenkins J."/>
            <person name="Lowry D."/>
            <person name="Mamidi S."/>
            <person name="Sreedasyam A."/>
            <person name="Weng X."/>
            <person name="Barry K."/>
            <person name="Bonette J."/>
            <person name="Campitelli B."/>
            <person name="Daum C."/>
            <person name="Gordon S."/>
            <person name="Gould B."/>
            <person name="Lipzen A."/>
            <person name="MacQueen A."/>
            <person name="Palacio-Mejia J."/>
            <person name="Plott C."/>
            <person name="Shakirov E."/>
            <person name="Shu S."/>
            <person name="Yoshinaga Y."/>
            <person name="Zane M."/>
            <person name="Rokhsar D."/>
            <person name="Grimwood J."/>
            <person name="Schmutz J."/>
            <person name="Juenger T."/>
        </authorList>
    </citation>
    <scope>NUCLEOTIDE SEQUENCE [LARGE SCALE GENOMIC DNA]</scope>
    <source>
        <strain evidence="3">cv. HAL2</strain>
    </source>
</reference>
<feature type="compositionally biased region" description="Pro residues" evidence="1">
    <location>
        <begin position="87"/>
        <end position="97"/>
    </location>
</feature>
<dbReference type="Gramene" id="PUZ41751">
    <property type="protein sequence ID" value="PUZ41751"/>
    <property type="gene ID" value="GQ55_9G529600"/>
</dbReference>
<protein>
    <submittedName>
        <fullName evidence="2">Uncharacterized protein</fullName>
    </submittedName>
</protein>
<evidence type="ECO:0000313" key="3">
    <source>
        <dbReference type="Proteomes" id="UP000244336"/>
    </source>
</evidence>
<proteinExistence type="predicted"/>
<evidence type="ECO:0000313" key="2">
    <source>
        <dbReference type="EMBL" id="PUZ41751.1"/>
    </source>
</evidence>
<dbReference type="EMBL" id="CM009757">
    <property type="protein sequence ID" value="PUZ41751.1"/>
    <property type="molecule type" value="Genomic_DNA"/>
</dbReference>
<sequence length="97" mass="10152">MRRPDGWDALPAAVPRRRSSTRADSRADAADLTLAHTPHARRTAATKPPGPPPCPSAPRAFLLPQRSAEGLSPLPLPVPTTSRSDPSPVPPVAPSPS</sequence>
<name>A0A2T7CEK1_9POAL</name>
<organism evidence="2 3">
    <name type="scientific">Panicum hallii var. hallii</name>
    <dbReference type="NCBI Taxonomy" id="1504633"/>
    <lineage>
        <taxon>Eukaryota</taxon>
        <taxon>Viridiplantae</taxon>
        <taxon>Streptophyta</taxon>
        <taxon>Embryophyta</taxon>
        <taxon>Tracheophyta</taxon>
        <taxon>Spermatophyta</taxon>
        <taxon>Magnoliopsida</taxon>
        <taxon>Liliopsida</taxon>
        <taxon>Poales</taxon>
        <taxon>Poaceae</taxon>
        <taxon>PACMAD clade</taxon>
        <taxon>Panicoideae</taxon>
        <taxon>Panicodae</taxon>
        <taxon>Paniceae</taxon>
        <taxon>Panicinae</taxon>
        <taxon>Panicum</taxon>
        <taxon>Panicum sect. Panicum</taxon>
    </lineage>
</organism>
<dbReference type="AlphaFoldDB" id="A0A2T7CEK1"/>
<keyword evidence="3" id="KW-1185">Reference proteome</keyword>
<gene>
    <name evidence="2" type="ORF">GQ55_9G529600</name>
</gene>
<accession>A0A2T7CEK1</accession>
<feature type="region of interest" description="Disordered" evidence="1">
    <location>
        <begin position="1"/>
        <end position="97"/>
    </location>
</feature>
<dbReference type="Proteomes" id="UP000244336">
    <property type="component" value="Chromosome 9"/>
</dbReference>